<comment type="similarity">
    <text evidence="2">Belongs to the amino acid-polyamine-organocation (APC) superfamily. YAT (TC 2.A.3.10) family.</text>
</comment>
<dbReference type="HOGENOM" id="CLU_007946_12_1_1"/>
<evidence type="ECO:0000256" key="3">
    <source>
        <dbReference type="ARBA" id="ARBA00022448"/>
    </source>
</evidence>
<dbReference type="AlphaFoldDB" id="A0A0C7N3D6"/>
<feature type="region of interest" description="Disordered" evidence="8">
    <location>
        <begin position="26"/>
        <end position="59"/>
    </location>
</feature>
<dbReference type="Gene3D" id="1.20.1740.10">
    <property type="entry name" value="Amino acid/polyamine transporter I"/>
    <property type="match status" value="1"/>
</dbReference>
<dbReference type="GeneID" id="34683371"/>
<feature type="transmembrane region" description="Helical" evidence="9">
    <location>
        <begin position="351"/>
        <end position="370"/>
    </location>
</feature>
<dbReference type="Proteomes" id="UP000054304">
    <property type="component" value="Unassembled WGS sequence"/>
</dbReference>
<keyword evidence="3" id="KW-0813">Transport</keyword>
<evidence type="ECO:0000259" key="10">
    <source>
        <dbReference type="Pfam" id="PF00324"/>
    </source>
</evidence>
<keyword evidence="12" id="KW-1185">Reference proteome</keyword>
<evidence type="ECO:0000256" key="9">
    <source>
        <dbReference type="SAM" id="Phobius"/>
    </source>
</evidence>
<dbReference type="FunFam" id="1.20.1740.10:FF:000006">
    <property type="entry name" value="General amino acid permease"/>
    <property type="match status" value="1"/>
</dbReference>
<evidence type="ECO:0000256" key="1">
    <source>
        <dbReference type="ARBA" id="ARBA00004141"/>
    </source>
</evidence>
<dbReference type="InterPro" id="IPR004841">
    <property type="entry name" value="AA-permease/SLC12A_dom"/>
</dbReference>
<feature type="transmembrane region" description="Helical" evidence="9">
    <location>
        <begin position="178"/>
        <end position="197"/>
    </location>
</feature>
<dbReference type="PANTHER" id="PTHR43341:SF4">
    <property type="entry name" value="ARGININE PERMEASE CAN1-RELATED"/>
    <property type="match status" value="1"/>
</dbReference>
<name>A0A0C7N3D6_9SACH</name>
<evidence type="ECO:0000256" key="2">
    <source>
        <dbReference type="ARBA" id="ARBA00006983"/>
    </source>
</evidence>
<feature type="compositionally biased region" description="Basic and acidic residues" evidence="8">
    <location>
        <begin position="32"/>
        <end position="43"/>
    </location>
</feature>
<gene>
    <name evidence="11" type="ORF">LALA0_S01e00760g</name>
</gene>
<feature type="transmembrane region" description="Helical" evidence="9">
    <location>
        <begin position="425"/>
        <end position="448"/>
    </location>
</feature>
<dbReference type="Pfam" id="PF00324">
    <property type="entry name" value="AA_permease"/>
    <property type="match status" value="1"/>
</dbReference>
<dbReference type="InterPro" id="IPR050524">
    <property type="entry name" value="APC_YAT"/>
</dbReference>
<dbReference type="EMBL" id="LN736360">
    <property type="protein sequence ID" value="CEP60001.1"/>
    <property type="molecule type" value="Genomic_DNA"/>
</dbReference>
<dbReference type="GO" id="GO:0016020">
    <property type="term" value="C:membrane"/>
    <property type="evidence" value="ECO:0007669"/>
    <property type="project" value="UniProtKB-SubCell"/>
</dbReference>
<dbReference type="GO" id="GO:0015171">
    <property type="term" value="F:amino acid transmembrane transporter activity"/>
    <property type="evidence" value="ECO:0007669"/>
    <property type="project" value="TreeGrafter"/>
</dbReference>
<dbReference type="NCBIfam" id="TIGR00913">
    <property type="entry name" value="2A0310"/>
    <property type="match status" value="1"/>
</dbReference>
<dbReference type="PANTHER" id="PTHR43341">
    <property type="entry name" value="AMINO ACID PERMEASE"/>
    <property type="match status" value="1"/>
</dbReference>
<evidence type="ECO:0000313" key="12">
    <source>
        <dbReference type="Proteomes" id="UP000054304"/>
    </source>
</evidence>
<keyword evidence="7 9" id="KW-0472">Membrane</keyword>
<keyword evidence="4 9" id="KW-0812">Transmembrane</keyword>
<feature type="transmembrane region" description="Helical" evidence="9">
    <location>
        <begin position="209"/>
        <end position="237"/>
    </location>
</feature>
<sequence length="564" mass="61897">MKDTLKKAPTLARVESFELSGSVRDLTNYPTRRSDDTETEVEKSNVAGGGAGGAPRGVQRSLQPRHVSMIALGGTIGTGLFIGIATPLQNAGPVGALIAYIFMGTLAYSVTQSLGEMATFIPVTSSFTVFTRRFISPAFGAANGYMYCFSWCMTFALELSVVGQIIEYWTTAVPNSAWIIIFWVPLTLSNLVPVEYYGEFQFWISLVKVLAIVGFLIYCLCMVCGAGVTGPVGFRYWRHPGPWGDGIVSRSRSEGRFLGWVSSLVNAAFTYQGTELVGVSAGESKNPRKTVPKAINKVFLRIVLFYIGSLFFIGLLVPYNDPKLSSTASYVASSPFIIAIQNSGTKVLPDIFNAVVLVTIISAANSNVYVGSRVLLGLAKERLAPQFLTRVNRFGVPDICVGIIACFGFLGYLSVSSGAETAFNWLLNITAIAGFFAWLFISLCHIRFMQALKLQGISRDDLPFKAKFMPYGAYYAAFFVGLIIIIQGFTAFAPSFNVSDFFAAYISVILFFAVWAIFQCIFRCRFIHRVENVDIDSDRRDIDAVEWEDDTPTTLWGKFWAAAA</sequence>
<feature type="transmembrane region" description="Helical" evidence="9">
    <location>
        <begin position="298"/>
        <end position="319"/>
    </location>
</feature>
<feature type="transmembrane region" description="Helical" evidence="9">
    <location>
        <begin position="66"/>
        <end position="85"/>
    </location>
</feature>
<reference evidence="11 12" key="1">
    <citation type="submission" date="2014-12" db="EMBL/GenBank/DDBJ databases">
        <authorList>
            <person name="Neuveglise Cecile"/>
        </authorList>
    </citation>
    <scope>NUCLEOTIDE SEQUENCE [LARGE SCALE GENOMIC DNA]</scope>
    <source>
        <strain evidence="11 12">CBS 12615</strain>
    </source>
</reference>
<feature type="transmembrane region" description="Helical" evidence="9">
    <location>
        <begin position="468"/>
        <end position="489"/>
    </location>
</feature>
<feature type="domain" description="Amino acid permease/ SLC12A" evidence="10">
    <location>
        <begin position="66"/>
        <end position="526"/>
    </location>
</feature>
<evidence type="ECO:0000256" key="8">
    <source>
        <dbReference type="SAM" id="MobiDB-lite"/>
    </source>
</evidence>
<dbReference type="InterPro" id="IPR004762">
    <property type="entry name" value="Amino_acid_permease_fungi"/>
</dbReference>
<proteinExistence type="inferred from homology"/>
<accession>A0A0C7N3D6</accession>
<protein>
    <submittedName>
        <fullName evidence="11">LALA0S01e00760g1_1</fullName>
    </submittedName>
</protein>
<evidence type="ECO:0000256" key="4">
    <source>
        <dbReference type="ARBA" id="ARBA00022692"/>
    </source>
</evidence>
<feature type="transmembrane region" description="Helical" evidence="9">
    <location>
        <begin position="501"/>
        <end position="522"/>
    </location>
</feature>
<dbReference type="OrthoDB" id="3900342at2759"/>
<comment type="subcellular location">
    <subcellularLocation>
        <location evidence="1">Membrane</location>
        <topology evidence="1">Multi-pass membrane protein</topology>
    </subcellularLocation>
</comment>
<dbReference type="PIRSF" id="PIRSF006060">
    <property type="entry name" value="AA_transporter"/>
    <property type="match status" value="1"/>
</dbReference>
<evidence type="ECO:0000313" key="11">
    <source>
        <dbReference type="EMBL" id="CEP60001.1"/>
    </source>
</evidence>
<feature type="transmembrane region" description="Helical" evidence="9">
    <location>
        <begin position="391"/>
        <end position="413"/>
    </location>
</feature>
<evidence type="ECO:0000256" key="7">
    <source>
        <dbReference type="ARBA" id="ARBA00023136"/>
    </source>
</evidence>
<feature type="transmembrane region" description="Helical" evidence="9">
    <location>
        <begin position="97"/>
        <end position="123"/>
    </location>
</feature>
<keyword evidence="5" id="KW-0029">Amino-acid transport</keyword>
<keyword evidence="6 9" id="KW-1133">Transmembrane helix</keyword>
<dbReference type="PROSITE" id="PS00218">
    <property type="entry name" value="AMINO_ACID_PERMEASE_1"/>
    <property type="match status" value="1"/>
</dbReference>
<feature type="transmembrane region" description="Helical" evidence="9">
    <location>
        <begin position="144"/>
        <end position="166"/>
    </location>
</feature>
<feature type="transmembrane region" description="Helical" evidence="9">
    <location>
        <begin position="257"/>
        <end position="277"/>
    </location>
</feature>
<evidence type="ECO:0000256" key="5">
    <source>
        <dbReference type="ARBA" id="ARBA00022970"/>
    </source>
</evidence>
<evidence type="ECO:0000256" key="6">
    <source>
        <dbReference type="ARBA" id="ARBA00022989"/>
    </source>
</evidence>
<organism evidence="11 12">
    <name type="scientific">Lachancea lanzarotensis</name>
    <dbReference type="NCBI Taxonomy" id="1245769"/>
    <lineage>
        <taxon>Eukaryota</taxon>
        <taxon>Fungi</taxon>
        <taxon>Dikarya</taxon>
        <taxon>Ascomycota</taxon>
        <taxon>Saccharomycotina</taxon>
        <taxon>Saccharomycetes</taxon>
        <taxon>Saccharomycetales</taxon>
        <taxon>Saccharomycetaceae</taxon>
        <taxon>Lachancea</taxon>
    </lineage>
</organism>
<dbReference type="RefSeq" id="XP_022626246.1">
    <property type="nucleotide sequence ID" value="XM_022774117.1"/>
</dbReference>
<dbReference type="InterPro" id="IPR004840">
    <property type="entry name" value="Amino_acid_permease_CS"/>
</dbReference>